<organism evidence="1 2">
    <name type="scientific">Mesorhizobium alhagi CCNWXJ12-2</name>
    <dbReference type="NCBI Taxonomy" id="1107882"/>
    <lineage>
        <taxon>Bacteria</taxon>
        <taxon>Pseudomonadati</taxon>
        <taxon>Pseudomonadota</taxon>
        <taxon>Alphaproteobacteria</taxon>
        <taxon>Hyphomicrobiales</taxon>
        <taxon>Phyllobacteriaceae</taxon>
        <taxon>Allomesorhizobium</taxon>
    </lineage>
</organism>
<evidence type="ECO:0000313" key="1">
    <source>
        <dbReference type="EMBL" id="EHK53199.1"/>
    </source>
</evidence>
<gene>
    <name evidence="1" type="ORF">MAXJ12_31352</name>
</gene>
<keyword evidence="2" id="KW-1185">Reference proteome</keyword>
<sequence length="59" mass="6583">MKSGSETDSLRSGYLIETARRGIPLPEAMQQSQHRSVQQASNYHNDAERTLGRAARVII</sequence>
<accession>H0I1D3</accession>
<dbReference type="SUPFAM" id="SSF56349">
    <property type="entry name" value="DNA breaking-rejoining enzymes"/>
    <property type="match status" value="1"/>
</dbReference>
<name>H0I1D3_9HYPH</name>
<dbReference type="GO" id="GO:0003677">
    <property type="term" value="F:DNA binding"/>
    <property type="evidence" value="ECO:0007669"/>
    <property type="project" value="InterPro"/>
</dbReference>
<protein>
    <submittedName>
        <fullName evidence="1">Integrase/recombinase protein</fullName>
    </submittedName>
</protein>
<dbReference type="AlphaFoldDB" id="H0I1D3"/>
<dbReference type="PATRIC" id="fig|1107882.3.peg.6064"/>
<reference evidence="1 2" key="1">
    <citation type="journal article" date="2012" name="J. Bacteriol.">
        <title>Draft Genome Sequence of Mesorhizobium alhagi CCNWXJ12-2T, a Novel Salt-Resistant Species Isolated from the Desert of Northwestern China.</title>
        <authorList>
            <person name="Zhou M."/>
            <person name="Chen W."/>
            <person name="Chen H."/>
            <person name="Wei G."/>
        </authorList>
    </citation>
    <scope>NUCLEOTIDE SEQUENCE [LARGE SCALE GENOMIC DNA]</scope>
    <source>
        <strain evidence="1 2">CCNWXJ12-2</strain>
    </source>
</reference>
<proteinExistence type="predicted"/>
<dbReference type="EMBL" id="AHAM01000280">
    <property type="protein sequence ID" value="EHK53199.1"/>
    <property type="molecule type" value="Genomic_DNA"/>
</dbReference>
<dbReference type="InterPro" id="IPR011010">
    <property type="entry name" value="DNA_brk_join_enz"/>
</dbReference>
<evidence type="ECO:0000313" key="2">
    <source>
        <dbReference type="Proteomes" id="UP000003250"/>
    </source>
</evidence>
<dbReference type="Proteomes" id="UP000003250">
    <property type="component" value="Unassembled WGS sequence"/>
</dbReference>